<dbReference type="GO" id="GO:0008233">
    <property type="term" value="F:peptidase activity"/>
    <property type="evidence" value="ECO:0007669"/>
    <property type="project" value="UniProtKB-KW"/>
</dbReference>
<feature type="compositionally biased region" description="Basic and acidic residues" evidence="1">
    <location>
        <begin position="482"/>
        <end position="497"/>
    </location>
</feature>
<feature type="signal peptide" evidence="2">
    <location>
        <begin position="1"/>
        <end position="31"/>
    </location>
</feature>
<sequence length="506" mass="52012">MSIQPRPWRRLCAVILLVMAAALPLTGCLTATTQPRPDPAARVAPGTTEPLRFGGLSINAMRRGMEIGRYVWDLDCAPPYDPVFWTSGAGMRRGSTIDARFGEVMADTGFDVVGRDGGPDAPSGGDNRARFTVQGELRDIRLELCHRNNWLTGANKGVSGTGSARVDWSVYDARDGRLVHRAATSGVSRQDSGVPQGDILLIEEAFAAAADRLAADPGFRAALRRGGPPVPSGGSGLGGGDGSAAVAGETVGRGLADPGLDSSPGRPASTLTILTPAAERGGSDRMDARLGAARIRAGSGHGLVIGAVSRDGGWHSLLLAPQISPGHSVMVHPARGVELTGSVEDWDAVSGFALVRVPARLTAVAVRGAPLRVSDPVRVVMTRSGGEDGQREAKGIVGGLPLDPQRGVAVIQADLGLADPSGGRVEAGDALLDDSGALVGVALGSSGMAMTAPPGLTAFLPVSGILSRLGVDLRQEGAAPVSRKDRDRSPDNDHDAELDGNGDPPT</sequence>
<feature type="region of interest" description="Disordered" evidence="1">
    <location>
        <begin position="225"/>
        <end position="247"/>
    </location>
</feature>
<name>A0A418VWD5_9PROT</name>
<keyword evidence="3" id="KW-0378">Hydrolase</keyword>
<dbReference type="AlphaFoldDB" id="A0A418VWD5"/>
<dbReference type="EMBL" id="QYUL01000002">
    <property type="protein sequence ID" value="RJF81454.1"/>
    <property type="molecule type" value="Genomic_DNA"/>
</dbReference>
<feature type="region of interest" description="Disordered" evidence="1">
    <location>
        <begin position="473"/>
        <end position="506"/>
    </location>
</feature>
<proteinExistence type="predicted"/>
<evidence type="ECO:0000256" key="2">
    <source>
        <dbReference type="SAM" id="SignalP"/>
    </source>
</evidence>
<gene>
    <name evidence="3" type="ORF">D3877_14940</name>
</gene>
<dbReference type="OrthoDB" id="7355124at2"/>
<reference evidence="3 4" key="1">
    <citation type="submission" date="2018-09" db="EMBL/GenBank/DDBJ databases">
        <authorList>
            <person name="Zhu H."/>
        </authorList>
    </citation>
    <scope>NUCLEOTIDE SEQUENCE [LARGE SCALE GENOMIC DNA]</scope>
    <source>
        <strain evidence="3 4">K2W22B-5</strain>
    </source>
</reference>
<feature type="chain" id="PRO_5019067887" evidence="2">
    <location>
        <begin position="32"/>
        <end position="506"/>
    </location>
</feature>
<accession>A0A418VWD5</accession>
<comment type="caution">
    <text evidence="3">The sequence shown here is derived from an EMBL/GenBank/DDBJ whole genome shotgun (WGS) entry which is preliminary data.</text>
</comment>
<keyword evidence="4" id="KW-1185">Reference proteome</keyword>
<evidence type="ECO:0000313" key="3">
    <source>
        <dbReference type="EMBL" id="RJF81454.1"/>
    </source>
</evidence>
<dbReference type="RefSeq" id="WP_119831544.1">
    <property type="nucleotide sequence ID" value="NZ_QYUL01000002.1"/>
</dbReference>
<organism evidence="3 4">
    <name type="scientific">Azospirillum cavernae</name>
    <dbReference type="NCBI Taxonomy" id="2320860"/>
    <lineage>
        <taxon>Bacteria</taxon>
        <taxon>Pseudomonadati</taxon>
        <taxon>Pseudomonadota</taxon>
        <taxon>Alphaproteobacteria</taxon>
        <taxon>Rhodospirillales</taxon>
        <taxon>Azospirillaceae</taxon>
        <taxon>Azospirillum</taxon>
    </lineage>
</organism>
<evidence type="ECO:0000256" key="1">
    <source>
        <dbReference type="SAM" id="MobiDB-lite"/>
    </source>
</evidence>
<evidence type="ECO:0000313" key="4">
    <source>
        <dbReference type="Proteomes" id="UP000283458"/>
    </source>
</evidence>
<feature type="compositionally biased region" description="Gly residues" evidence="1">
    <location>
        <begin position="233"/>
        <end position="242"/>
    </location>
</feature>
<keyword evidence="3" id="KW-0645">Protease</keyword>
<dbReference type="Proteomes" id="UP000283458">
    <property type="component" value="Unassembled WGS sequence"/>
</dbReference>
<keyword evidence="2" id="KW-0732">Signal</keyword>
<dbReference type="GO" id="GO:0006508">
    <property type="term" value="P:proteolysis"/>
    <property type="evidence" value="ECO:0007669"/>
    <property type="project" value="UniProtKB-KW"/>
</dbReference>
<protein>
    <submittedName>
        <fullName evidence="3">Serine protease</fullName>
    </submittedName>
</protein>